<dbReference type="OrthoDB" id="6160824at2759"/>
<dbReference type="Pfam" id="PF13676">
    <property type="entry name" value="TIR_2"/>
    <property type="match status" value="1"/>
</dbReference>
<dbReference type="SUPFAM" id="SSF48371">
    <property type="entry name" value="ARM repeat"/>
    <property type="match status" value="1"/>
</dbReference>
<name>A0A815LJC8_9BILA</name>
<dbReference type="SUPFAM" id="SSF52200">
    <property type="entry name" value="Toll/Interleukin receptor TIR domain"/>
    <property type="match status" value="1"/>
</dbReference>
<dbReference type="GO" id="GO:0007165">
    <property type="term" value="P:signal transduction"/>
    <property type="evidence" value="ECO:0007669"/>
    <property type="project" value="InterPro"/>
</dbReference>
<dbReference type="PANTHER" id="PTHR46270:SF2">
    <property type="entry name" value="TIR DOMAIN-CONTAINING PROTEIN"/>
    <property type="match status" value="1"/>
</dbReference>
<organism evidence="2 3">
    <name type="scientific">Rotaria sordida</name>
    <dbReference type="NCBI Taxonomy" id="392033"/>
    <lineage>
        <taxon>Eukaryota</taxon>
        <taxon>Metazoa</taxon>
        <taxon>Spiralia</taxon>
        <taxon>Gnathifera</taxon>
        <taxon>Rotifera</taxon>
        <taxon>Eurotatoria</taxon>
        <taxon>Bdelloidea</taxon>
        <taxon>Philodinida</taxon>
        <taxon>Philodinidae</taxon>
        <taxon>Rotaria</taxon>
    </lineage>
</organism>
<dbReference type="InterPro" id="IPR011989">
    <property type="entry name" value="ARM-like"/>
</dbReference>
<proteinExistence type="predicted"/>
<dbReference type="SMART" id="SM00255">
    <property type="entry name" value="TIR"/>
    <property type="match status" value="1"/>
</dbReference>
<dbReference type="InterPro" id="IPR035897">
    <property type="entry name" value="Toll_tir_struct_dom_sf"/>
</dbReference>
<evidence type="ECO:0000313" key="2">
    <source>
        <dbReference type="EMBL" id="CAF1406792.1"/>
    </source>
</evidence>
<dbReference type="InterPro" id="IPR000157">
    <property type="entry name" value="TIR_dom"/>
</dbReference>
<dbReference type="Gene3D" id="3.40.50.10140">
    <property type="entry name" value="Toll/interleukin-1 receptor homology (TIR) domain"/>
    <property type="match status" value="1"/>
</dbReference>
<evidence type="ECO:0000259" key="1">
    <source>
        <dbReference type="PROSITE" id="PS50104"/>
    </source>
</evidence>
<dbReference type="EMBL" id="CAJNOO010005161">
    <property type="protein sequence ID" value="CAF1406792.1"/>
    <property type="molecule type" value="Genomic_DNA"/>
</dbReference>
<gene>
    <name evidence="2" type="ORF">RFH988_LOCUS35078</name>
</gene>
<dbReference type="PROSITE" id="PS50104">
    <property type="entry name" value="TIR"/>
    <property type="match status" value="1"/>
</dbReference>
<dbReference type="SUPFAM" id="SSF47769">
    <property type="entry name" value="SAM/Pointed domain"/>
    <property type="match status" value="1"/>
</dbReference>
<dbReference type="Gene3D" id="1.25.10.10">
    <property type="entry name" value="Leucine-rich Repeat Variant"/>
    <property type="match status" value="1"/>
</dbReference>
<evidence type="ECO:0000313" key="3">
    <source>
        <dbReference type="Proteomes" id="UP000663882"/>
    </source>
</evidence>
<dbReference type="Proteomes" id="UP000663882">
    <property type="component" value="Unassembled WGS sequence"/>
</dbReference>
<feature type="domain" description="TIR" evidence="1">
    <location>
        <begin position="506"/>
        <end position="646"/>
    </location>
</feature>
<reference evidence="2" key="1">
    <citation type="submission" date="2021-02" db="EMBL/GenBank/DDBJ databases">
        <authorList>
            <person name="Nowell W R."/>
        </authorList>
    </citation>
    <scope>NUCLEOTIDE SEQUENCE</scope>
</reference>
<sequence>MSSTILSTLRGLDDDNEKELKSYFDDIMSRAPADDHEYLGEIVNALIQISSKCIYIIDHPFFIRIRNTFINNLEKSVDNFTLSCRIGELFSQLTNHINDKNIQLVREFFADSNLTECLITSITNLSSTSNDHLIGSIEHMIDAYHKFQDDRPAIQDDPILSTLIMPIVNFFKSNEYKNSFFQLSAKQDQLTSFQKLILVTCPTYIKSYWGQLQEEIFSAIAQVTLTHASEIFEHFLPSIDDWQEPVIWSIYSLILLCQRCGNEHLLPAYDLQHKKILYYVLNIVQGKELWDVANQDSTSDKRQYRVNQLFCYSTLYIYTTTFLPELRDKLKENNITPLLIRLTKAKYDKIQFHAYRTLAAVLTDNDIKQLANPAQITTVFITYMKKTLDVIVLRQRLENLLLSLKILIQHDQIRGEFARQMDGLPLLLRCATELQFEGTKIQLRSLNILMSLTFNNEIKVLLEKNSTFIQYLRTLATSLKSPELQKIVDGILWRLFPKYETTETKFQYDVMISYSHKDKDLCHQIHKALVANNFRVWIDLERMHGIMMQAMAEAIEQSRYILICMSDSYCVSPYCQAEAQYAFEKQRILIPLRVQMGYKPQGWLAFTISGRMYVDFIKLNFETAYAKLMSQFHQNPVDEKDVAPRLSQPNVKDAVVERKECAIYSYPNDVLQWTPANVRDFLLDKQLDQMIPICQFMDGKRLIDLYKLCCNNSPLMLQTLRSETKELHAASLSTNTYLIFLNEMKKLLPKHSSSNSTSQSQLCTLI</sequence>
<protein>
    <recommendedName>
        <fullName evidence="1">TIR domain-containing protein</fullName>
    </recommendedName>
</protein>
<dbReference type="InterPro" id="IPR013761">
    <property type="entry name" value="SAM/pointed_sf"/>
</dbReference>
<dbReference type="InterPro" id="IPR016024">
    <property type="entry name" value="ARM-type_fold"/>
</dbReference>
<dbReference type="PANTHER" id="PTHR46270">
    <property type="entry name" value="ARMADILLO-TYPE FOLD-RELATED"/>
    <property type="match status" value="1"/>
</dbReference>
<comment type="caution">
    <text evidence="2">The sequence shown here is derived from an EMBL/GenBank/DDBJ whole genome shotgun (WGS) entry which is preliminary data.</text>
</comment>
<dbReference type="AlphaFoldDB" id="A0A815LJC8"/>
<accession>A0A815LJC8</accession>